<dbReference type="InterPro" id="IPR022231">
    <property type="entry name" value="DUF3757"/>
</dbReference>
<feature type="chain" id="PRO_5002616681" evidence="1">
    <location>
        <begin position="20"/>
        <end position="150"/>
    </location>
</feature>
<dbReference type="Proteomes" id="UP000008084">
    <property type="component" value="Chromosome"/>
</dbReference>
<feature type="signal peptide" evidence="1">
    <location>
        <begin position="1"/>
        <end position="19"/>
    </location>
</feature>
<keyword evidence="1" id="KW-0732">Signal</keyword>
<dbReference type="GeneID" id="31411574"/>
<dbReference type="HOGENOM" id="CLU_1739825_0_0_6"/>
<dbReference type="RefSeq" id="WP_005156372.1">
    <property type="nucleotide sequence ID" value="NC_017564.1"/>
</dbReference>
<gene>
    <name evidence="2" type="ordered locus">Y11_36311</name>
</gene>
<reference evidence="2 3" key="1">
    <citation type="journal article" date="2011" name="J. Bacteriol.">
        <title>Complete genome sequence of Yersinia enterocolitica subsp. palearctica serogroup O:3.</title>
        <authorList>
            <person name="Batzilla J."/>
            <person name="Hoper D."/>
            <person name="Antonenka U."/>
            <person name="Heesemann J."/>
            <person name="Rakin A."/>
        </authorList>
    </citation>
    <scope>NUCLEOTIDE SEQUENCE [LARGE SCALE GENOMIC DNA]</scope>
    <source>
        <strain evidence="3">DSM 13030 / CIP 106945 / Y11</strain>
    </source>
</reference>
<organism evidence="2 3">
    <name type="scientific">Yersinia enterocolitica subsp. palearctica serotype O:3 (strain DSM 13030 / CIP 106945 / Y11)</name>
    <dbReference type="NCBI Taxonomy" id="930944"/>
    <lineage>
        <taxon>Bacteria</taxon>
        <taxon>Pseudomonadati</taxon>
        <taxon>Pseudomonadota</taxon>
        <taxon>Gammaproteobacteria</taxon>
        <taxon>Enterobacterales</taxon>
        <taxon>Yersiniaceae</taxon>
        <taxon>Yersinia</taxon>
    </lineage>
</organism>
<evidence type="ECO:0000313" key="2">
    <source>
        <dbReference type="EMBL" id="CBY28899.1"/>
    </source>
</evidence>
<sequence length="150" mass="16739">MKCKLPVLWLFFAPFGALAQHCPAINAIQQIGLSYSAETGGDEQWIGSLQGSIPQGKTAIKDFSEAVLILDDEVDEVNSVHQGKFQKCTYNLQAEGWQLDMYYGNKTWRASIIGKPHWEYQKTPFLEIYQCSGVAAEECKFDILPAESAS</sequence>
<name>A0A0H3P0S0_YERE1</name>
<dbReference type="PATRIC" id="fig|930944.6.peg.3614"/>
<dbReference type="AlphaFoldDB" id="A0A0H3P0S0"/>
<dbReference type="Pfam" id="PF12582">
    <property type="entry name" value="DUF3757"/>
    <property type="match status" value="1"/>
</dbReference>
<evidence type="ECO:0000313" key="3">
    <source>
        <dbReference type="Proteomes" id="UP000008084"/>
    </source>
</evidence>
<dbReference type="EMBL" id="FR729477">
    <property type="protein sequence ID" value="CBY28899.1"/>
    <property type="molecule type" value="Genomic_DNA"/>
</dbReference>
<accession>A0A0H3P0S0</accession>
<dbReference type="KEGG" id="yey:Y11_36311"/>
<protein>
    <submittedName>
        <fullName evidence="2">Putative exported protein</fullName>
    </submittedName>
</protein>
<proteinExistence type="predicted"/>
<evidence type="ECO:0000256" key="1">
    <source>
        <dbReference type="SAM" id="SignalP"/>
    </source>
</evidence>